<accession>A0AAN6N757</accession>
<keyword evidence="2" id="KW-0472">Membrane</keyword>
<protein>
    <submittedName>
        <fullName evidence="3">Uncharacterized protein</fullName>
    </submittedName>
</protein>
<feature type="region of interest" description="Disordered" evidence="1">
    <location>
        <begin position="30"/>
        <end position="60"/>
    </location>
</feature>
<reference evidence="4" key="1">
    <citation type="journal article" date="2023" name="Mol. Phylogenet. Evol.">
        <title>Genome-scale phylogeny and comparative genomics of the fungal order Sordariales.</title>
        <authorList>
            <person name="Hensen N."/>
            <person name="Bonometti L."/>
            <person name="Westerberg I."/>
            <person name="Brannstrom I.O."/>
            <person name="Guillou S."/>
            <person name="Cros-Aarteil S."/>
            <person name="Calhoun S."/>
            <person name="Haridas S."/>
            <person name="Kuo A."/>
            <person name="Mondo S."/>
            <person name="Pangilinan J."/>
            <person name="Riley R."/>
            <person name="LaButti K."/>
            <person name="Andreopoulos B."/>
            <person name="Lipzen A."/>
            <person name="Chen C."/>
            <person name="Yan M."/>
            <person name="Daum C."/>
            <person name="Ng V."/>
            <person name="Clum A."/>
            <person name="Steindorff A."/>
            <person name="Ohm R.A."/>
            <person name="Martin F."/>
            <person name="Silar P."/>
            <person name="Natvig D.O."/>
            <person name="Lalanne C."/>
            <person name="Gautier V."/>
            <person name="Ament-Velasquez S.L."/>
            <person name="Kruys A."/>
            <person name="Hutchinson M.I."/>
            <person name="Powell A.J."/>
            <person name="Barry K."/>
            <person name="Miller A.N."/>
            <person name="Grigoriev I.V."/>
            <person name="Debuchy R."/>
            <person name="Gladieux P."/>
            <person name="Hiltunen Thoren M."/>
            <person name="Johannesson H."/>
        </authorList>
    </citation>
    <scope>NUCLEOTIDE SEQUENCE [LARGE SCALE GENOMIC DNA]</scope>
    <source>
        <strain evidence="4">CBS 340.73</strain>
    </source>
</reference>
<feature type="transmembrane region" description="Helical" evidence="2">
    <location>
        <begin position="110"/>
        <end position="126"/>
    </location>
</feature>
<organism evidence="3 4">
    <name type="scientific">Diplogelasinospora grovesii</name>
    <dbReference type="NCBI Taxonomy" id="303347"/>
    <lineage>
        <taxon>Eukaryota</taxon>
        <taxon>Fungi</taxon>
        <taxon>Dikarya</taxon>
        <taxon>Ascomycota</taxon>
        <taxon>Pezizomycotina</taxon>
        <taxon>Sordariomycetes</taxon>
        <taxon>Sordariomycetidae</taxon>
        <taxon>Sordariales</taxon>
        <taxon>Diplogelasinosporaceae</taxon>
        <taxon>Diplogelasinospora</taxon>
    </lineage>
</organism>
<sequence>MHICTYITCAMKKKKERFVRYAKHIPHTVHTPQKEKTRGNNGEEKATNHKCRVKGRGGRGKKKRGKLRSFWAYASLVFPSHCTCIGFLTLFPFFFFFFVHTRLSSSFANVLLYVCMYVCLATATAGRQETRNKK</sequence>
<proteinExistence type="predicted"/>
<feature type="transmembrane region" description="Helical" evidence="2">
    <location>
        <begin position="70"/>
        <end position="98"/>
    </location>
</feature>
<dbReference type="Proteomes" id="UP001303473">
    <property type="component" value="Unassembled WGS sequence"/>
</dbReference>
<evidence type="ECO:0000256" key="1">
    <source>
        <dbReference type="SAM" id="MobiDB-lite"/>
    </source>
</evidence>
<keyword evidence="2" id="KW-1133">Transmembrane helix</keyword>
<dbReference type="AlphaFoldDB" id="A0AAN6N757"/>
<evidence type="ECO:0000313" key="3">
    <source>
        <dbReference type="EMBL" id="KAK3940374.1"/>
    </source>
</evidence>
<feature type="compositionally biased region" description="Basic and acidic residues" evidence="1">
    <location>
        <begin position="32"/>
        <end position="47"/>
    </location>
</feature>
<keyword evidence="2" id="KW-0812">Transmembrane</keyword>
<feature type="compositionally biased region" description="Basic residues" evidence="1">
    <location>
        <begin position="48"/>
        <end position="60"/>
    </location>
</feature>
<name>A0AAN6N757_9PEZI</name>
<dbReference type="EMBL" id="MU853797">
    <property type="protein sequence ID" value="KAK3940374.1"/>
    <property type="molecule type" value="Genomic_DNA"/>
</dbReference>
<comment type="caution">
    <text evidence="3">The sequence shown here is derived from an EMBL/GenBank/DDBJ whole genome shotgun (WGS) entry which is preliminary data.</text>
</comment>
<evidence type="ECO:0000256" key="2">
    <source>
        <dbReference type="SAM" id="Phobius"/>
    </source>
</evidence>
<keyword evidence="4" id="KW-1185">Reference proteome</keyword>
<evidence type="ECO:0000313" key="4">
    <source>
        <dbReference type="Proteomes" id="UP001303473"/>
    </source>
</evidence>
<gene>
    <name evidence="3" type="ORF">QBC46DRAFT_127009</name>
</gene>